<name>E2B2P2_HARSA</name>
<dbReference type="GO" id="GO:0005085">
    <property type="term" value="F:guanyl-nucleotide exchange factor activity"/>
    <property type="evidence" value="ECO:0007669"/>
    <property type="project" value="InterPro"/>
</dbReference>
<evidence type="ECO:0000313" key="2">
    <source>
        <dbReference type="Proteomes" id="UP000008237"/>
    </source>
</evidence>
<dbReference type="OrthoDB" id="6019893at2759"/>
<dbReference type="PANTHER" id="PTHR46070:SF1">
    <property type="entry name" value="PINSTRIPE, ISOFORM A"/>
    <property type="match status" value="1"/>
</dbReference>
<protein>
    <submittedName>
        <fullName evidence="1">RAB6IP1-like protein</fullName>
    </submittedName>
</protein>
<dbReference type="PANTHER" id="PTHR46070">
    <property type="entry name" value="PINSTRIPE, ISOFORM A"/>
    <property type="match status" value="1"/>
</dbReference>
<dbReference type="Proteomes" id="UP000008237">
    <property type="component" value="Unassembled WGS sequence"/>
</dbReference>
<proteinExistence type="predicted"/>
<dbReference type="AlphaFoldDB" id="E2B2P2"/>
<evidence type="ECO:0000313" key="1">
    <source>
        <dbReference type="EMBL" id="EFN90040.1"/>
    </source>
</evidence>
<reference evidence="1 2" key="1">
    <citation type="journal article" date="2010" name="Science">
        <title>Genomic comparison of the ants Camponotus floridanus and Harpegnathos saltator.</title>
        <authorList>
            <person name="Bonasio R."/>
            <person name="Zhang G."/>
            <person name="Ye C."/>
            <person name="Mutti N.S."/>
            <person name="Fang X."/>
            <person name="Qin N."/>
            <person name="Donahue G."/>
            <person name="Yang P."/>
            <person name="Li Q."/>
            <person name="Li C."/>
            <person name="Zhang P."/>
            <person name="Huang Z."/>
            <person name="Berger S.L."/>
            <person name="Reinberg D."/>
            <person name="Wang J."/>
            <person name="Liebig J."/>
        </authorList>
    </citation>
    <scope>NUCLEOTIDE SEQUENCE [LARGE SCALE GENOMIC DNA]</scope>
    <source>
        <strain evidence="1 2">R22 G/1</strain>
    </source>
</reference>
<feature type="non-terminal residue" evidence="1">
    <location>
        <position position="1"/>
    </location>
</feature>
<dbReference type="EMBL" id="GL445206">
    <property type="protein sequence ID" value="EFN90040.1"/>
    <property type="molecule type" value="Genomic_DNA"/>
</dbReference>
<keyword evidence="2" id="KW-1185">Reference proteome</keyword>
<dbReference type="GO" id="GO:0031267">
    <property type="term" value="F:small GTPase binding"/>
    <property type="evidence" value="ECO:0007669"/>
    <property type="project" value="InterPro"/>
</dbReference>
<dbReference type="InParanoid" id="E2B2P2"/>
<sequence>QANLCYVDIDKQSSQFPEELPVFPHKVQFIAEIRALLNKYKVPHSGKTDNMVLNYYDGEIMTSSLTLPGSGFYLLRREYSLHDVLDWDRTEPYP</sequence>
<accession>E2B2P2</accession>
<gene>
    <name evidence="1" type="ORF">EAI_13539</name>
</gene>
<dbReference type="InterPro" id="IPR047278">
    <property type="entry name" value="DEN5A/B"/>
</dbReference>
<organism evidence="2">
    <name type="scientific">Harpegnathos saltator</name>
    <name type="common">Jerdon's jumping ant</name>
    <dbReference type="NCBI Taxonomy" id="610380"/>
    <lineage>
        <taxon>Eukaryota</taxon>
        <taxon>Metazoa</taxon>
        <taxon>Ecdysozoa</taxon>
        <taxon>Arthropoda</taxon>
        <taxon>Hexapoda</taxon>
        <taxon>Insecta</taxon>
        <taxon>Pterygota</taxon>
        <taxon>Neoptera</taxon>
        <taxon>Endopterygota</taxon>
        <taxon>Hymenoptera</taxon>
        <taxon>Apocrita</taxon>
        <taxon>Aculeata</taxon>
        <taxon>Formicoidea</taxon>
        <taxon>Formicidae</taxon>
        <taxon>Ponerinae</taxon>
        <taxon>Ponerini</taxon>
        <taxon>Harpegnathos</taxon>
    </lineage>
</organism>